<dbReference type="Proteomes" id="UP000789524">
    <property type="component" value="Unassembled WGS sequence"/>
</dbReference>
<evidence type="ECO:0000256" key="8">
    <source>
        <dbReference type="PIRSR" id="PIRSR000862-1"/>
    </source>
</evidence>
<dbReference type="Pfam" id="PF00561">
    <property type="entry name" value="Abhydrolase_1"/>
    <property type="match status" value="1"/>
</dbReference>
<dbReference type="PANTHER" id="PTHR11005">
    <property type="entry name" value="LYSOSOMAL ACID LIPASE-RELATED"/>
    <property type="match status" value="1"/>
</dbReference>
<keyword evidence="11" id="KW-1185">Reference proteome</keyword>
<keyword evidence="5" id="KW-0443">Lipid metabolism</keyword>
<feature type="active site" description="Charge relay system" evidence="8">
    <location>
        <position position="371"/>
    </location>
</feature>
<evidence type="ECO:0000256" key="5">
    <source>
        <dbReference type="ARBA" id="ARBA00023098"/>
    </source>
</evidence>
<evidence type="ECO:0000256" key="4">
    <source>
        <dbReference type="ARBA" id="ARBA00022963"/>
    </source>
</evidence>
<evidence type="ECO:0000259" key="9">
    <source>
        <dbReference type="Pfam" id="PF00561"/>
    </source>
</evidence>
<accession>A0A8J2QEA0</accession>
<organism evidence="10 11">
    <name type="scientific">Danaus chrysippus</name>
    <name type="common">African queen</name>
    <dbReference type="NCBI Taxonomy" id="151541"/>
    <lineage>
        <taxon>Eukaryota</taxon>
        <taxon>Metazoa</taxon>
        <taxon>Ecdysozoa</taxon>
        <taxon>Arthropoda</taxon>
        <taxon>Hexapoda</taxon>
        <taxon>Insecta</taxon>
        <taxon>Pterygota</taxon>
        <taxon>Neoptera</taxon>
        <taxon>Endopterygota</taxon>
        <taxon>Lepidoptera</taxon>
        <taxon>Glossata</taxon>
        <taxon>Ditrysia</taxon>
        <taxon>Papilionoidea</taxon>
        <taxon>Nymphalidae</taxon>
        <taxon>Danainae</taxon>
        <taxon>Danaini</taxon>
        <taxon>Danaina</taxon>
        <taxon>Danaus</taxon>
        <taxon>Anosia</taxon>
    </lineage>
</organism>
<dbReference type="FunFam" id="3.40.50.1820:FF:000057">
    <property type="entry name" value="Lipase"/>
    <property type="match status" value="1"/>
</dbReference>
<proteinExistence type="inferred from homology"/>
<keyword evidence="4 7" id="KW-0442">Lipid degradation</keyword>
<name>A0A8J2QEA0_9NEOP</name>
<dbReference type="OrthoDB" id="9974421at2759"/>
<dbReference type="InterPro" id="IPR029058">
    <property type="entry name" value="AB_hydrolase_fold"/>
</dbReference>
<keyword evidence="3 7" id="KW-0378">Hydrolase</keyword>
<keyword evidence="6" id="KW-0325">Glycoprotein</keyword>
<protein>
    <recommendedName>
        <fullName evidence="7">Lipase</fullName>
    </recommendedName>
</protein>
<evidence type="ECO:0000256" key="1">
    <source>
        <dbReference type="ARBA" id="ARBA00010701"/>
    </source>
</evidence>
<reference evidence="10" key="1">
    <citation type="submission" date="2021-09" db="EMBL/GenBank/DDBJ databases">
        <authorList>
            <person name="Martin H S."/>
        </authorList>
    </citation>
    <scope>NUCLEOTIDE SEQUENCE</scope>
</reference>
<evidence type="ECO:0000313" key="11">
    <source>
        <dbReference type="Proteomes" id="UP000789524"/>
    </source>
</evidence>
<comment type="similarity">
    <text evidence="1 7">Belongs to the AB hydrolase superfamily. Lipase family.</text>
</comment>
<feature type="domain" description="AB hydrolase-1" evidence="9">
    <location>
        <begin position="75"/>
        <end position="364"/>
    </location>
</feature>
<feature type="active site" description="Nucleophile" evidence="8">
    <location>
        <position position="168"/>
    </location>
</feature>
<dbReference type="GO" id="GO:0016788">
    <property type="term" value="F:hydrolase activity, acting on ester bonds"/>
    <property type="evidence" value="ECO:0007669"/>
    <property type="project" value="InterPro"/>
</dbReference>
<dbReference type="SUPFAM" id="SSF53474">
    <property type="entry name" value="alpha/beta-Hydrolases"/>
    <property type="match status" value="1"/>
</dbReference>
<dbReference type="InterPro" id="IPR025483">
    <property type="entry name" value="Lipase_euk"/>
</dbReference>
<comment type="caution">
    <text evidence="10">The sequence shown here is derived from an EMBL/GenBank/DDBJ whole genome shotgun (WGS) entry which is preliminary data.</text>
</comment>
<evidence type="ECO:0000313" key="10">
    <source>
        <dbReference type="EMBL" id="CAG9559998.1"/>
    </source>
</evidence>
<keyword evidence="2" id="KW-0732">Signal</keyword>
<evidence type="ECO:0000256" key="3">
    <source>
        <dbReference type="ARBA" id="ARBA00022801"/>
    </source>
</evidence>
<dbReference type="Gene3D" id="3.40.50.1820">
    <property type="entry name" value="alpha/beta hydrolase"/>
    <property type="match status" value="1"/>
</dbReference>
<feature type="active site" description="Charge relay system" evidence="8">
    <location>
        <position position="339"/>
    </location>
</feature>
<dbReference type="AlphaFoldDB" id="A0A8J2QEA0"/>
<dbReference type="PIRSF" id="PIRSF000862">
    <property type="entry name" value="Steryl_ester_lip"/>
    <property type="match status" value="1"/>
</dbReference>
<evidence type="ECO:0000256" key="6">
    <source>
        <dbReference type="ARBA" id="ARBA00023180"/>
    </source>
</evidence>
<gene>
    <name evidence="10" type="ORF">DCHRY22_LOCUS1740</name>
</gene>
<dbReference type="InterPro" id="IPR000073">
    <property type="entry name" value="AB_hydrolase_1"/>
</dbReference>
<evidence type="ECO:0000256" key="7">
    <source>
        <dbReference type="PIRNR" id="PIRNR000862"/>
    </source>
</evidence>
<dbReference type="EMBL" id="CAKASE010000044">
    <property type="protein sequence ID" value="CAG9559998.1"/>
    <property type="molecule type" value="Genomic_DNA"/>
</dbReference>
<sequence length="398" mass="46154">MNTLYAIIVFLCYASINNFVYSFEFIFQRDGTSDPDVFLNSPQLVRKYNYTVEEHEVTTEDGYKLNIFRIPKKAPPVLLVHGIGDSSDCWLVLGPKHSLAYQLADNGYDVWLFNARGNRYNKENVNKVPDKIFWDFSFEEIGYRDLPRTIDYILNVTSISKLTYIGFSQGTTVFLVMLSLRPEYNIKIEHAILLAPVSSLITTKYPLIEFFYNNLDNLKSLARRIYEVFPFNESLNRYHVSVCNPRSPLRLLCELELFVNFGLKKLTNLLPEKLPVITSHIPAGTSSKLFLHFLQSYKGFRRYDYGGTRNKIVYSSPSPPEYNLSKIFVPVTLITSEVDWFSAIDDVNVLKNKLHKVDKFIVIDKNRQFTHLEFIYGARVNKFVNQPVINILGYIHKL</sequence>
<dbReference type="GO" id="GO:0016042">
    <property type="term" value="P:lipid catabolic process"/>
    <property type="evidence" value="ECO:0007669"/>
    <property type="project" value="UniProtKB-KW"/>
</dbReference>
<evidence type="ECO:0000256" key="2">
    <source>
        <dbReference type="ARBA" id="ARBA00022729"/>
    </source>
</evidence>